<keyword evidence="8 15" id="KW-0808">Transferase</keyword>
<dbReference type="KEGG" id="ddu:GF1_00290"/>
<dbReference type="GO" id="GO:0032264">
    <property type="term" value="P:IMP salvage"/>
    <property type="evidence" value="ECO:0007669"/>
    <property type="project" value="TreeGrafter"/>
</dbReference>
<dbReference type="RefSeq" id="WP_267927605.1">
    <property type="nucleotide sequence ID" value="NZ_AP024233.1"/>
</dbReference>
<dbReference type="PANTHER" id="PTHR43340:SF1">
    <property type="entry name" value="HYPOXANTHINE PHOSPHORIBOSYLTRANSFERASE"/>
    <property type="match status" value="1"/>
</dbReference>
<reference evidence="17" key="1">
    <citation type="submission" date="2020-12" db="EMBL/GenBank/DDBJ databases">
        <title>Desulfobium dissulfuricans gen. nov., sp. nov., a novel mesophilic, sulfate-reducing bacterium isolated from a deep-sea hydrothermal vent.</title>
        <authorList>
            <person name="Hashimoto Y."/>
            <person name="Tame A."/>
            <person name="Sawayama S."/>
            <person name="Miyazaki J."/>
            <person name="Takai K."/>
            <person name="Nakagawa S."/>
        </authorList>
    </citation>
    <scope>NUCLEOTIDE SEQUENCE</scope>
    <source>
        <strain evidence="17">GF1</strain>
    </source>
</reference>
<evidence type="ECO:0000256" key="13">
    <source>
        <dbReference type="ARBA" id="ARBA00048811"/>
    </source>
</evidence>
<dbReference type="GO" id="GO:0006166">
    <property type="term" value="P:purine ribonucleoside salvage"/>
    <property type="evidence" value="ECO:0007669"/>
    <property type="project" value="UniProtKB-KW"/>
</dbReference>
<evidence type="ECO:0000256" key="14">
    <source>
        <dbReference type="ARBA" id="ARBA00049402"/>
    </source>
</evidence>
<dbReference type="GO" id="GO:0000287">
    <property type="term" value="F:magnesium ion binding"/>
    <property type="evidence" value="ECO:0007669"/>
    <property type="project" value="TreeGrafter"/>
</dbReference>
<dbReference type="SUPFAM" id="SSF53271">
    <property type="entry name" value="PRTase-like"/>
    <property type="match status" value="1"/>
</dbReference>
<evidence type="ECO:0000256" key="11">
    <source>
        <dbReference type="ARBA" id="ARBA00022741"/>
    </source>
</evidence>
<dbReference type="Proteomes" id="UP001063350">
    <property type="component" value="Chromosome"/>
</dbReference>
<dbReference type="GO" id="GO:0005829">
    <property type="term" value="C:cytosol"/>
    <property type="evidence" value="ECO:0007669"/>
    <property type="project" value="TreeGrafter"/>
</dbReference>
<dbReference type="NCBIfam" id="TIGR01203">
    <property type="entry name" value="HGPRTase"/>
    <property type="match status" value="1"/>
</dbReference>
<name>A0A915TXN6_9BACT</name>
<dbReference type="Pfam" id="PF00156">
    <property type="entry name" value="Pribosyltran"/>
    <property type="match status" value="1"/>
</dbReference>
<evidence type="ECO:0000256" key="9">
    <source>
        <dbReference type="ARBA" id="ARBA00022723"/>
    </source>
</evidence>
<dbReference type="GO" id="GO:0032263">
    <property type="term" value="P:GMP salvage"/>
    <property type="evidence" value="ECO:0007669"/>
    <property type="project" value="TreeGrafter"/>
</dbReference>
<gene>
    <name evidence="17" type="ORF">GF1_00290</name>
</gene>
<evidence type="ECO:0000256" key="7">
    <source>
        <dbReference type="ARBA" id="ARBA00022676"/>
    </source>
</evidence>
<dbReference type="GO" id="GO:0052657">
    <property type="term" value="F:guanine phosphoribosyltransferase activity"/>
    <property type="evidence" value="ECO:0007669"/>
    <property type="project" value="UniProtKB-ARBA"/>
</dbReference>
<evidence type="ECO:0000256" key="8">
    <source>
        <dbReference type="ARBA" id="ARBA00022679"/>
    </source>
</evidence>
<dbReference type="InterPro" id="IPR005904">
    <property type="entry name" value="Hxn_phspho_trans"/>
</dbReference>
<keyword evidence="10 15" id="KW-0660">Purine salvage</keyword>
<keyword evidence="6 15" id="KW-0963">Cytoplasm</keyword>
<comment type="pathway">
    <text evidence="3 15">Purine metabolism; IMP biosynthesis via salvage pathway; IMP from hypoxanthine: step 1/1.</text>
</comment>
<dbReference type="AlphaFoldDB" id="A0A915TXN6"/>
<dbReference type="CDD" id="cd06223">
    <property type="entry name" value="PRTases_typeI"/>
    <property type="match status" value="1"/>
</dbReference>
<dbReference type="GO" id="GO:0004422">
    <property type="term" value="F:hypoxanthine phosphoribosyltransferase activity"/>
    <property type="evidence" value="ECO:0007669"/>
    <property type="project" value="InterPro"/>
</dbReference>
<evidence type="ECO:0000256" key="10">
    <source>
        <dbReference type="ARBA" id="ARBA00022726"/>
    </source>
</evidence>
<dbReference type="EC" id="2.4.2.8" evidence="5 15"/>
<evidence type="ECO:0000313" key="18">
    <source>
        <dbReference type="Proteomes" id="UP001063350"/>
    </source>
</evidence>
<evidence type="ECO:0000259" key="16">
    <source>
        <dbReference type="Pfam" id="PF00156"/>
    </source>
</evidence>
<keyword evidence="18" id="KW-1185">Reference proteome</keyword>
<keyword evidence="7 15" id="KW-0328">Glycosyltransferase</keyword>
<evidence type="ECO:0000256" key="1">
    <source>
        <dbReference type="ARBA" id="ARBA00001946"/>
    </source>
</evidence>
<organism evidence="17 18">
    <name type="scientific">Desulfolithobacter dissulfuricans</name>
    <dbReference type="NCBI Taxonomy" id="2795293"/>
    <lineage>
        <taxon>Bacteria</taxon>
        <taxon>Pseudomonadati</taxon>
        <taxon>Thermodesulfobacteriota</taxon>
        <taxon>Desulfobulbia</taxon>
        <taxon>Desulfobulbales</taxon>
        <taxon>Desulfobulbaceae</taxon>
        <taxon>Desulfolithobacter</taxon>
    </lineage>
</organism>
<proteinExistence type="inferred from homology"/>
<accession>A0A915TXN6</accession>
<evidence type="ECO:0000256" key="15">
    <source>
        <dbReference type="RuleBase" id="RU364099"/>
    </source>
</evidence>
<keyword evidence="12 15" id="KW-0460">Magnesium</keyword>
<evidence type="ECO:0000256" key="6">
    <source>
        <dbReference type="ARBA" id="ARBA00022490"/>
    </source>
</evidence>
<keyword evidence="9 15" id="KW-0479">Metal-binding</keyword>
<keyword evidence="11 15" id="KW-0547">Nucleotide-binding</keyword>
<dbReference type="FunFam" id="3.40.50.2020:FF:000006">
    <property type="entry name" value="Hypoxanthine phosphoribosyltransferase"/>
    <property type="match status" value="1"/>
</dbReference>
<comment type="cofactor">
    <cofactor evidence="1 15">
        <name>Mg(2+)</name>
        <dbReference type="ChEBI" id="CHEBI:18420"/>
    </cofactor>
</comment>
<comment type="catalytic activity">
    <reaction evidence="14">
        <text>IMP + diphosphate = hypoxanthine + 5-phospho-alpha-D-ribose 1-diphosphate</text>
        <dbReference type="Rhea" id="RHEA:17973"/>
        <dbReference type="ChEBI" id="CHEBI:17368"/>
        <dbReference type="ChEBI" id="CHEBI:33019"/>
        <dbReference type="ChEBI" id="CHEBI:58017"/>
        <dbReference type="ChEBI" id="CHEBI:58053"/>
        <dbReference type="EC" id="2.4.2.8"/>
    </reaction>
    <physiologicalReaction direction="right-to-left" evidence="14">
        <dbReference type="Rhea" id="RHEA:17975"/>
    </physiologicalReaction>
</comment>
<feature type="domain" description="Phosphoribosyltransferase" evidence="16">
    <location>
        <begin position="9"/>
        <end position="157"/>
    </location>
</feature>
<evidence type="ECO:0000256" key="2">
    <source>
        <dbReference type="ARBA" id="ARBA00004496"/>
    </source>
</evidence>
<protein>
    <recommendedName>
        <fullName evidence="5 15">Hypoxanthine phosphoribosyltransferase</fullName>
        <ecNumber evidence="5 15">2.4.2.8</ecNumber>
    </recommendedName>
</protein>
<comment type="similarity">
    <text evidence="4 15">Belongs to the purine/pyrimidine phosphoribosyltransferase family.</text>
</comment>
<evidence type="ECO:0000256" key="12">
    <source>
        <dbReference type="ARBA" id="ARBA00022842"/>
    </source>
</evidence>
<comment type="subcellular location">
    <subcellularLocation>
        <location evidence="2 15">Cytoplasm</location>
    </subcellularLocation>
</comment>
<evidence type="ECO:0000256" key="4">
    <source>
        <dbReference type="ARBA" id="ARBA00008391"/>
    </source>
</evidence>
<evidence type="ECO:0000313" key="17">
    <source>
        <dbReference type="EMBL" id="BCO07653.1"/>
    </source>
</evidence>
<dbReference type="Gene3D" id="3.40.50.2020">
    <property type="match status" value="1"/>
</dbReference>
<dbReference type="GO" id="GO:0046100">
    <property type="term" value="P:hypoxanthine metabolic process"/>
    <property type="evidence" value="ECO:0007669"/>
    <property type="project" value="TreeGrafter"/>
</dbReference>
<sequence>METRKLLLSSEQIQQRVAELGQQLTREYAGKKLVLMGVLNGAFMFLADLAKHIELDLEVDFIRVASYGNETSTSGTIRLTKEPELELVGKDILLVEDIIDTGTTMAWLERYFQDHAVRSVKVCALIDKKERRQTRVQVDYAAFHIDRGFLIGYGLDYAQLYRNLPAIYTLSP</sequence>
<evidence type="ECO:0000256" key="3">
    <source>
        <dbReference type="ARBA" id="ARBA00004669"/>
    </source>
</evidence>
<dbReference type="InterPro" id="IPR029057">
    <property type="entry name" value="PRTase-like"/>
</dbReference>
<dbReference type="InterPro" id="IPR050408">
    <property type="entry name" value="HGPRT"/>
</dbReference>
<comment type="catalytic activity">
    <reaction evidence="13">
        <text>GMP + diphosphate = guanine + 5-phospho-alpha-D-ribose 1-diphosphate</text>
        <dbReference type="Rhea" id="RHEA:25424"/>
        <dbReference type="ChEBI" id="CHEBI:16235"/>
        <dbReference type="ChEBI" id="CHEBI:33019"/>
        <dbReference type="ChEBI" id="CHEBI:58017"/>
        <dbReference type="ChEBI" id="CHEBI:58115"/>
        <dbReference type="EC" id="2.4.2.8"/>
    </reaction>
    <physiologicalReaction direction="right-to-left" evidence="13">
        <dbReference type="Rhea" id="RHEA:25426"/>
    </physiologicalReaction>
</comment>
<evidence type="ECO:0000256" key="5">
    <source>
        <dbReference type="ARBA" id="ARBA00011895"/>
    </source>
</evidence>
<dbReference type="InterPro" id="IPR000836">
    <property type="entry name" value="PRTase_dom"/>
</dbReference>
<dbReference type="EMBL" id="AP024233">
    <property type="protein sequence ID" value="BCO07653.1"/>
    <property type="molecule type" value="Genomic_DNA"/>
</dbReference>
<dbReference type="GO" id="GO:0006178">
    <property type="term" value="P:guanine salvage"/>
    <property type="evidence" value="ECO:0007669"/>
    <property type="project" value="TreeGrafter"/>
</dbReference>
<dbReference type="GO" id="GO:0000166">
    <property type="term" value="F:nucleotide binding"/>
    <property type="evidence" value="ECO:0007669"/>
    <property type="project" value="UniProtKB-KW"/>
</dbReference>
<dbReference type="PANTHER" id="PTHR43340">
    <property type="entry name" value="HYPOXANTHINE-GUANINE PHOSPHORIBOSYLTRANSFERASE"/>
    <property type="match status" value="1"/>
</dbReference>